<dbReference type="Gene3D" id="2.60.40.1260">
    <property type="entry name" value="Lamin Tail domain"/>
    <property type="match status" value="1"/>
</dbReference>
<dbReference type="EMBL" id="MEZX01000003">
    <property type="protein sequence ID" value="OGD64320.1"/>
    <property type="molecule type" value="Genomic_DNA"/>
</dbReference>
<dbReference type="Gene3D" id="2.60.40.10">
    <property type="entry name" value="Immunoglobulins"/>
    <property type="match status" value="1"/>
</dbReference>
<sequence>MFKKIFIRFLVLLLVLQGAIIAETMNISRAYAAGETVVINEVMWMGSAASTADEWIELRNTTSDAIDLSGWQLTHAAPSNGTLTIPAGNSIEGNGYFLISNYDLNHENSVLNVASDWVTTSVSLSNTCQAGSSVYMELQNPFPTDPPTVIDQAGCDGSGGSPLKGSNLAIKKAMERNIVITDGLLETSWHDSASQINLDLGAIDNASPRANNDSDVTAPLGGIVNDGTGVDIDWSNNLTSISMNWSGFVDPESGVARYEAGLGLTTSTADVVGFTDVGSVTATTLNFSAISGVKYYSLVRATNGAGLTGSVAASDGFTVDIAVPQPPTNLAVTDVPSDNGGAVNASWDASVSLDVTNYELNYREVGEVDWTPLNTALLTSAVVNGLNNVPATYEFKAVAIDFSGLESAPVGPVNGQALDNLAPILILTKIKTNQNKPGTVDTVYGLSGAVSETSTINVLDRNPADPGVILLGSVASNPDGSFPAVSIGDNLYGVVNVQAIDAGNNSSSAVQAFNDTVGPNSATLQKIAASCPNQFCRTTISWGLGSADSAYYQVGYRAEGGIETKTFDLTATTVRLDLPVGHTYEFAVYAFDKYGNPASKSNVFTLALVEGVNVTAGWVNGHQVTQTSAIDGAREVIEAPPATAKAVLVPKAHAAETPSPEDPAKPQPTKVDATNSQDWPRVFVVVVLLLVIAATFYALSRSLQPTAEESFDQTRGRTKPVTAKRSGRRKRRR</sequence>
<evidence type="ECO:0000256" key="1">
    <source>
        <dbReference type="SAM" id="MobiDB-lite"/>
    </source>
</evidence>
<comment type="caution">
    <text evidence="5">The sequence shown here is derived from an EMBL/GenBank/DDBJ whole genome shotgun (WGS) entry which is preliminary data.</text>
</comment>
<organism evidence="5 6">
    <name type="scientific">Candidatus Berkelbacteria bacterium RIFCSPLOWO2_01_FULL_50_28</name>
    <dbReference type="NCBI Taxonomy" id="1797471"/>
    <lineage>
        <taxon>Bacteria</taxon>
        <taxon>Candidatus Berkelbacteria</taxon>
    </lineage>
</organism>
<keyword evidence="2" id="KW-1133">Transmembrane helix</keyword>
<feature type="region of interest" description="Disordered" evidence="1">
    <location>
        <begin position="707"/>
        <end position="733"/>
    </location>
</feature>
<dbReference type="Proteomes" id="UP000177481">
    <property type="component" value="Unassembled WGS sequence"/>
</dbReference>
<dbReference type="STRING" id="1797471.A3A71_04115"/>
<dbReference type="CDD" id="cd00063">
    <property type="entry name" value="FN3"/>
    <property type="match status" value="1"/>
</dbReference>
<feature type="domain" description="LTD" evidence="4">
    <location>
        <begin position="23"/>
        <end position="182"/>
    </location>
</feature>
<dbReference type="InterPro" id="IPR036415">
    <property type="entry name" value="Lamin_tail_dom_sf"/>
</dbReference>
<gene>
    <name evidence="5" type="ORF">A3A71_04115</name>
</gene>
<name>A0A1F5EAI4_9BACT</name>
<dbReference type="SUPFAM" id="SSF74853">
    <property type="entry name" value="Lamin A/C globular tail domain"/>
    <property type="match status" value="1"/>
</dbReference>
<keyword evidence="2" id="KW-0472">Membrane</keyword>
<evidence type="ECO:0000259" key="4">
    <source>
        <dbReference type="PROSITE" id="PS51841"/>
    </source>
</evidence>
<keyword evidence="2" id="KW-0812">Transmembrane</keyword>
<dbReference type="AlphaFoldDB" id="A0A1F5EAI4"/>
<evidence type="ECO:0000313" key="5">
    <source>
        <dbReference type="EMBL" id="OGD64320.1"/>
    </source>
</evidence>
<dbReference type="InterPro" id="IPR036116">
    <property type="entry name" value="FN3_sf"/>
</dbReference>
<dbReference type="SMART" id="SM00060">
    <property type="entry name" value="FN3"/>
    <property type="match status" value="2"/>
</dbReference>
<reference evidence="5 6" key="1">
    <citation type="journal article" date="2016" name="Nat. Commun.">
        <title>Thousands of microbial genomes shed light on interconnected biogeochemical processes in an aquifer system.</title>
        <authorList>
            <person name="Anantharaman K."/>
            <person name="Brown C.T."/>
            <person name="Hug L.A."/>
            <person name="Sharon I."/>
            <person name="Castelle C.J."/>
            <person name="Probst A.J."/>
            <person name="Thomas B.C."/>
            <person name="Singh A."/>
            <person name="Wilkins M.J."/>
            <person name="Karaoz U."/>
            <person name="Brodie E.L."/>
            <person name="Williams K.H."/>
            <person name="Hubbard S.S."/>
            <person name="Banfield J.F."/>
        </authorList>
    </citation>
    <scope>NUCLEOTIDE SEQUENCE [LARGE SCALE GENOMIC DNA]</scope>
</reference>
<feature type="transmembrane region" description="Helical" evidence="2">
    <location>
        <begin position="679"/>
        <end position="699"/>
    </location>
</feature>
<dbReference type="InterPro" id="IPR003961">
    <property type="entry name" value="FN3_dom"/>
</dbReference>
<proteinExistence type="predicted"/>
<evidence type="ECO:0008006" key="7">
    <source>
        <dbReference type="Google" id="ProtNLM"/>
    </source>
</evidence>
<dbReference type="PROSITE" id="PS51841">
    <property type="entry name" value="LTD"/>
    <property type="match status" value="1"/>
</dbReference>
<feature type="domain" description="Fibronectin type-III" evidence="3">
    <location>
        <begin position="326"/>
        <end position="420"/>
    </location>
</feature>
<accession>A0A1F5EAI4</accession>
<dbReference type="PROSITE" id="PS50853">
    <property type="entry name" value="FN3"/>
    <property type="match status" value="1"/>
</dbReference>
<evidence type="ECO:0000256" key="2">
    <source>
        <dbReference type="SAM" id="Phobius"/>
    </source>
</evidence>
<protein>
    <recommendedName>
        <fullName evidence="7">LTD domain-containing protein</fullName>
    </recommendedName>
</protein>
<dbReference type="InterPro" id="IPR001322">
    <property type="entry name" value="Lamin_tail_dom"/>
</dbReference>
<dbReference type="InterPro" id="IPR013783">
    <property type="entry name" value="Ig-like_fold"/>
</dbReference>
<dbReference type="Pfam" id="PF00932">
    <property type="entry name" value="LTD"/>
    <property type="match status" value="1"/>
</dbReference>
<dbReference type="SUPFAM" id="SSF49265">
    <property type="entry name" value="Fibronectin type III"/>
    <property type="match status" value="2"/>
</dbReference>
<evidence type="ECO:0000313" key="6">
    <source>
        <dbReference type="Proteomes" id="UP000177481"/>
    </source>
</evidence>
<evidence type="ECO:0000259" key="3">
    <source>
        <dbReference type="PROSITE" id="PS50853"/>
    </source>
</evidence>
<feature type="region of interest" description="Disordered" evidence="1">
    <location>
        <begin position="650"/>
        <end position="673"/>
    </location>
</feature>